<keyword evidence="8" id="KW-1185">Reference proteome</keyword>
<evidence type="ECO:0000259" key="6">
    <source>
        <dbReference type="PROSITE" id="PS50173"/>
    </source>
</evidence>
<dbReference type="CDD" id="cd01700">
    <property type="entry name" value="PolY_Pol_V_umuC"/>
    <property type="match status" value="1"/>
</dbReference>
<dbReference type="Gene3D" id="3.30.70.270">
    <property type="match status" value="1"/>
</dbReference>
<dbReference type="GO" id="GO:0006260">
    <property type="term" value="P:DNA replication"/>
    <property type="evidence" value="ECO:0007669"/>
    <property type="project" value="UniProtKB-KW"/>
</dbReference>
<dbReference type="InterPro" id="IPR050116">
    <property type="entry name" value="DNA_polymerase-Y"/>
</dbReference>
<dbReference type="GO" id="GO:0006281">
    <property type="term" value="P:DNA repair"/>
    <property type="evidence" value="ECO:0007669"/>
    <property type="project" value="InterPro"/>
</dbReference>
<keyword evidence="4" id="KW-0235">DNA replication</keyword>
<keyword evidence="2" id="KW-0515">Mutator protein</keyword>
<evidence type="ECO:0000256" key="4">
    <source>
        <dbReference type="ARBA" id="ARBA00022705"/>
    </source>
</evidence>
<comment type="similarity">
    <text evidence="1">Belongs to the DNA polymerase type-Y family.</text>
</comment>
<protein>
    <submittedName>
        <fullName evidence="7">Dna-directed dna polymerase</fullName>
    </submittedName>
</protein>
<dbReference type="Gene3D" id="3.30.1490.100">
    <property type="entry name" value="DNA polymerase, Y-family, little finger domain"/>
    <property type="match status" value="1"/>
</dbReference>
<dbReference type="InterPro" id="IPR043502">
    <property type="entry name" value="DNA/RNA_pol_sf"/>
</dbReference>
<reference evidence="7 8" key="1">
    <citation type="journal article" date="2015" name="Genome Announc.">
        <title>Expanding the biotechnology potential of lactobacilli through comparative genomics of 213 strains and associated genera.</title>
        <authorList>
            <person name="Sun Z."/>
            <person name="Harris H.M."/>
            <person name="McCann A."/>
            <person name="Guo C."/>
            <person name="Argimon S."/>
            <person name="Zhang W."/>
            <person name="Yang X."/>
            <person name="Jeffery I.B."/>
            <person name="Cooney J.C."/>
            <person name="Kagawa T.F."/>
            <person name="Liu W."/>
            <person name="Song Y."/>
            <person name="Salvetti E."/>
            <person name="Wrobel A."/>
            <person name="Rasinkangas P."/>
            <person name="Parkhill J."/>
            <person name="Rea M.C."/>
            <person name="O'Sullivan O."/>
            <person name="Ritari J."/>
            <person name="Douillard F.P."/>
            <person name="Paul Ross R."/>
            <person name="Yang R."/>
            <person name="Briner A.E."/>
            <person name="Felis G.E."/>
            <person name="de Vos W.M."/>
            <person name="Barrangou R."/>
            <person name="Klaenhammer T.R."/>
            <person name="Caufield P.W."/>
            <person name="Cui Y."/>
            <person name="Zhang H."/>
            <person name="O'Toole P.W."/>
        </authorList>
    </citation>
    <scope>NUCLEOTIDE SEQUENCE [LARGE SCALE GENOMIC DNA]</scope>
    <source>
        <strain evidence="7 8">DSM 13343</strain>
    </source>
</reference>
<dbReference type="Gene3D" id="3.40.1170.60">
    <property type="match status" value="1"/>
</dbReference>
<evidence type="ECO:0000256" key="2">
    <source>
        <dbReference type="ARBA" id="ARBA00022457"/>
    </source>
</evidence>
<name>A0A0R1QXP4_9LACO</name>
<evidence type="ECO:0000313" key="8">
    <source>
        <dbReference type="Proteomes" id="UP000051790"/>
    </source>
</evidence>
<dbReference type="Gene3D" id="1.10.150.20">
    <property type="entry name" value="5' to 3' exonuclease, C-terminal subdomain"/>
    <property type="match status" value="1"/>
</dbReference>
<dbReference type="PROSITE" id="PS50173">
    <property type="entry name" value="UMUC"/>
    <property type="match status" value="1"/>
</dbReference>
<dbReference type="InterPro" id="IPR017961">
    <property type="entry name" value="DNA_pol_Y-fam_little_finger"/>
</dbReference>
<dbReference type="InterPro" id="IPR024728">
    <property type="entry name" value="PolY_HhH_motif"/>
</dbReference>
<evidence type="ECO:0000256" key="1">
    <source>
        <dbReference type="ARBA" id="ARBA00010945"/>
    </source>
</evidence>
<dbReference type="Pfam" id="PF00817">
    <property type="entry name" value="IMS"/>
    <property type="match status" value="1"/>
</dbReference>
<feature type="domain" description="UmuC" evidence="6">
    <location>
        <begin position="19"/>
        <end position="208"/>
    </location>
</feature>
<comment type="caution">
    <text evidence="7">The sequence shown here is derived from an EMBL/GenBank/DDBJ whole genome shotgun (WGS) entry which is preliminary data.</text>
</comment>
<dbReference type="EMBL" id="AZEU01000079">
    <property type="protein sequence ID" value="KRL49398.1"/>
    <property type="molecule type" value="Genomic_DNA"/>
</dbReference>
<dbReference type="InterPro" id="IPR036775">
    <property type="entry name" value="DNA_pol_Y-fam_lit_finger_sf"/>
</dbReference>
<organism evidence="7 8">
    <name type="scientific">Lacticaseibacillus manihotivorans DSM 13343 = JCM 12514</name>
    <dbReference type="NCBI Taxonomy" id="1423769"/>
    <lineage>
        <taxon>Bacteria</taxon>
        <taxon>Bacillati</taxon>
        <taxon>Bacillota</taxon>
        <taxon>Bacilli</taxon>
        <taxon>Lactobacillales</taxon>
        <taxon>Lactobacillaceae</taxon>
        <taxon>Lacticaseibacillus</taxon>
    </lineage>
</organism>
<dbReference type="GO" id="GO:0009432">
    <property type="term" value="P:SOS response"/>
    <property type="evidence" value="ECO:0007669"/>
    <property type="project" value="TreeGrafter"/>
</dbReference>
<keyword evidence="3" id="KW-0548">Nucleotidyltransferase</keyword>
<dbReference type="SUPFAM" id="SSF100879">
    <property type="entry name" value="Lesion bypass DNA polymerase (Y-family), little finger domain"/>
    <property type="match status" value="1"/>
</dbReference>
<dbReference type="GO" id="GO:0003684">
    <property type="term" value="F:damaged DNA binding"/>
    <property type="evidence" value="ECO:0007669"/>
    <property type="project" value="InterPro"/>
</dbReference>
<keyword evidence="5 7" id="KW-0808">Transferase</keyword>
<evidence type="ECO:0000313" key="7">
    <source>
        <dbReference type="EMBL" id="KRL49398.1"/>
    </source>
</evidence>
<dbReference type="PATRIC" id="fig|1423769.4.peg.82"/>
<dbReference type="SUPFAM" id="SSF56672">
    <property type="entry name" value="DNA/RNA polymerases"/>
    <property type="match status" value="1"/>
</dbReference>
<dbReference type="PANTHER" id="PTHR11076:SF35">
    <property type="entry name" value="DNA REPAIR PROTEIN HOMOLOG YOBH"/>
    <property type="match status" value="1"/>
</dbReference>
<dbReference type="Proteomes" id="UP000051790">
    <property type="component" value="Unassembled WGS sequence"/>
</dbReference>
<dbReference type="InterPro" id="IPR001126">
    <property type="entry name" value="UmuC"/>
</dbReference>
<keyword evidence="5 7" id="KW-0239">DNA-directed DNA polymerase</keyword>
<sequence length="433" mass="48663">MGSMSTPLDDPRRLPVRDIMCIDCKSFYASVEAIRRAEYPLAAKNAVLSRPESAGGLILAASPDTKSDYGVKLGTRQFEIQPDMDIQIVDPHMSDYIKINYQINEIYRKFTDDAHWYVYSIDESFIDVSASHELFGDNWAIAKAIRKQVEEATGIFTTVGIGPNPLMAKLALDNEAKEKDPWIAEWGYKDVRQKLWHIQPLTDFWSIGNKTAAKLEAMGIYSIEDLALSDRKLIHDRFGILGDALYFHAWGIDYSDLARRYLPRSENKGYGNSQVLMRDYTTMADLETVLSEIADQVATRLRKHGVVGEVVGISVGFAEPDAEGKTHWGAQTHIDPTNRTDDLIRAVRYLLHKKWQGNAIRNVGVRVNRISKPATIQTDLFEDYDQLEAEQRLAASIDKIRDRFGYKAIVRGYSKTKGGTAIDRSGLVGGHAG</sequence>
<evidence type="ECO:0000256" key="5">
    <source>
        <dbReference type="ARBA" id="ARBA00022932"/>
    </source>
</evidence>
<dbReference type="GO" id="GO:0003887">
    <property type="term" value="F:DNA-directed DNA polymerase activity"/>
    <property type="evidence" value="ECO:0007669"/>
    <property type="project" value="UniProtKB-KW"/>
</dbReference>
<dbReference type="PANTHER" id="PTHR11076">
    <property type="entry name" value="DNA REPAIR POLYMERASE UMUC / TRANSFERASE FAMILY MEMBER"/>
    <property type="match status" value="1"/>
</dbReference>
<accession>A0A0R1QXP4</accession>
<evidence type="ECO:0000256" key="3">
    <source>
        <dbReference type="ARBA" id="ARBA00022695"/>
    </source>
</evidence>
<dbReference type="Pfam" id="PF11799">
    <property type="entry name" value="IMS_C"/>
    <property type="match status" value="1"/>
</dbReference>
<dbReference type="GO" id="GO:0005829">
    <property type="term" value="C:cytosol"/>
    <property type="evidence" value="ECO:0007669"/>
    <property type="project" value="TreeGrafter"/>
</dbReference>
<dbReference type="Pfam" id="PF11798">
    <property type="entry name" value="IMS_HHH"/>
    <property type="match status" value="1"/>
</dbReference>
<proteinExistence type="inferred from homology"/>
<gene>
    <name evidence="7" type="ORF">FD01_GL000069</name>
</gene>
<dbReference type="GO" id="GO:0042276">
    <property type="term" value="P:error-prone translesion synthesis"/>
    <property type="evidence" value="ECO:0007669"/>
    <property type="project" value="TreeGrafter"/>
</dbReference>
<dbReference type="AlphaFoldDB" id="A0A0R1QXP4"/>
<dbReference type="InterPro" id="IPR043128">
    <property type="entry name" value="Rev_trsase/Diguanyl_cyclase"/>
</dbReference>